<dbReference type="PANTHER" id="PTHR12900:SF0">
    <property type="entry name" value="CHECKPOINT PROTEIN"/>
    <property type="match status" value="1"/>
</dbReference>
<evidence type="ECO:0000313" key="3">
    <source>
        <dbReference type="EMBL" id="CAK9438320.1"/>
    </source>
</evidence>
<organism evidence="3 4">
    <name type="scientific">Lodderomyces beijingensis</name>
    <dbReference type="NCBI Taxonomy" id="1775926"/>
    <lineage>
        <taxon>Eukaryota</taxon>
        <taxon>Fungi</taxon>
        <taxon>Dikarya</taxon>
        <taxon>Ascomycota</taxon>
        <taxon>Saccharomycotina</taxon>
        <taxon>Pichiomycetes</taxon>
        <taxon>Debaryomycetaceae</taxon>
        <taxon>Candida/Lodderomyces clade</taxon>
        <taxon>Lodderomyces</taxon>
    </lineage>
</organism>
<dbReference type="GeneID" id="92207740"/>
<evidence type="ECO:0000313" key="4">
    <source>
        <dbReference type="Proteomes" id="UP001497383"/>
    </source>
</evidence>
<dbReference type="InterPro" id="IPR007150">
    <property type="entry name" value="HUS1/Mec3"/>
</dbReference>
<dbReference type="Gene3D" id="3.70.10.10">
    <property type="match status" value="1"/>
</dbReference>
<dbReference type="Proteomes" id="UP001497383">
    <property type="component" value="Chromosome 3"/>
</dbReference>
<evidence type="ECO:0000256" key="1">
    <source>
        <dbReference type="ARBA" id="ARBA00004123"/>
    </source>
</evidence>
<dbReference type="RefSeq" id="XP_066829482.1">
    <property type="nucleotide sequence ID" value="XM_066972555.1"/>
</dbReference>
<reference evidence="3 4" key="1">
    <citation type="submission" date="2024-03" db="EMBL/GenBank/DDBJ databases">
        <authorList>
            <person name="Brejova B."/>
        </authorList>
    </citation>
    <scope>NUCLEOTIDE SEQUENCE [LARGE SCALE GENOMIC DNA]</scope>
    <source>
        <strain evidence="3 4">CBS 14171</strain>
    </source>
</reference>
<comment type="subcellular location">
    <subcellularLocation>
        <location evidence="1">Nucleus</location>
    </subcellularLocation>
</comment>
<sequence>MKLKLMTRSTEKLKETLSLISHLRKFIILKFTPTELFVISVNGSSVSSESQVWCNLPIARHFETIEISSMRENNILMEINIDLLLQTLKNFDKANSEGLNIRLQKTDTAGEQGVSTKNGRTASLALFYSNININSNVVNHTFRIPVKILREAQDMLREPAHTDQGLIMKLPNEFVTMFKRLDKFKKTSFNDRVVIQASKSDGGFLRFVLEEEGKFKVTMSWNNKLEVHKPANADAESLRESLHTISVNPEAEDDGLDQLETCVKLKDWQQASRIVGKCRTVILYIAPRKCSLHCLLDETDDVELVYYINGVRS</sequence>
<proteinExistence type="predicted"/>
<evidence type="ECO:0008006" key="5">
    <source>
        <dbReference type="Google" id="ProtNLM"/>
    </source>
</evidence>
<dbReference type="EMBL" id="OZ022407">
    <property type="protein sequence ID" value="CAK9438320.1"/>
    <property type="molecule type" value="Genomic_DNA"/>
</dbReference>
<protein>
    <recommendedName>
        <fullName evidence="5">Checkpoint protein</fullName>
    </recommendedName>
</protein>
<keyword evidence="2" id="KW-0539">Nucleus</keyword>
<dbReference type="Pfam" id="PF04005">
    <property type="entry name" value="Hus1"/>
    <property type="match status" value="1"/>
</dbReference>
<evidence type="ECO:0000256" key="2">
    <source>
        <dbReference type="ARBA" id="ARBA00023242"/>
    </source>
</evidence>
<accession>A0ABP0ZJK4</accession>
<dbReference type="PANTHER" id="PTHR12900">
    <property type="entry name" value="MITOTIC AND DNA DAMAGE CHECKPOINT PROTEIN HUS1"/>
    <property type="match status" value="1"/>
</dbReference>
<name>A0ABP0ZJK4_9ASCO</name>
<keyword evidence="4" id="KW-1185">Reference proteome</keyword>
<gene>
    <name evidence="3" type="ORF">LODBEIA_P25440</name>
</gene>